<organism evidence="4 5">
    <name type="scientific">Streptomyces chrestomyceticus JCM 4735</name>
    <dbReference type="NCBI Taxonomy" id="1306181"/>
    <lineage>
        <taxon>Bacteria</taxon>
        <taxon>Bacillati</taxon>
        <taxon>Actinomycetota</taxon>
        <taxon>Actinomycetes</taxon>
        <taxon>Kitasatosporales</taxon>
        <taxon>Streptomycetaceae</taxon>
        <taxon>Streptomyces</taxon>
    </lineage>
</organism>
<name>A0A7U9KQG1_9ACTN</name>
<protein>
    <submittedName>
        <fullName evidence="4">UPF0337 protein</fullName>
    </submittedName>
</protein>
<evidence type="ECO:0000313" key="5">
    <source>
        <dbReference type="Proteomes" id="UP000287830"/>
    </source>
</evidence>
<dbReference type="InterPro" id="IPR008462">
    <property type="entry name" value="CsbD"/>
</dbReference>
<dbReference type="OrthoDB" id="2143260at2"/>
<evidence type="ECO:0000256" key="2">
    <source>
        <dbReference type="SAM" id="MobiDB-lite"/>
    </source>
</evidence>
<dbReference type="Gene3D" id="1.10.1470.10">
    <property type="entry name" value="YjbJ"/>
    <property type="match status" value="1"/>
</dbReference>
<comment type="similarity">
    <text evidence="1">Belongs to the UPF0337 (CsbD) family.</text>
</comment>
<dbReference type="Proteomes" id="UP000287830">
    <property type="component" value="Unassembled WGS sequence"/>
</dbReference>
<evidence type="ECO:0000313" key="4">
    <source>
        <dbReference type="EMBL" id="GCD32911.1"/>
    </source>
</evidence>
<evidence type="ECO:0000256" key="1">
    <source>
        <dbReference type="ARBA" id="ARBA00009129"/>
    </source>
</evidence>
<feature type="domain" description="CsbD-like" evidence="3">
    <location>
        <begin position="5"/>
        <end position="57"/>
    </location>
</feature>
<feature type="compositionally biased region" description="Basic and acidic residues" evidence="2">
    <location>
        <begin position="36"/>
        <end position="57"/>
    </location>
</feature>
<proteinExistence type="inferred from homology"/>
<gene>
    <name evidence="4" type="ORF">OEIGOIKO_00629</name>
</gene>
<dbReference type="EMBL" id="BHZC01000001">
    <property type="protein sequence ID" value="GCD32911.1"/>
    <property type="molecule type" value="Genomic_DNA"/>
</dbReference>
<dbReference type="SUPFAM" id="SSF69047">
    <property type="entry name" value="Hypothetical protein YjbJ"/>
    <property type="match status" value="1"/>
</dbReference>
<reference evidence="4 5" key="1">
    <citation type="submission" date="2018-11" db="EMBL/GenBank/DDBJ databases">
        <title>Whole genome sequence of Streptomyces chrestomyceticus NBRC 13444(T).</title>
        <authorList>
            <person name="Komaki H."/>
            <person name="Tamura T."/>
        </authorList>
    </citation>
    <scope>NUCLEOTIDE SEQUENCE [LARGE SCALE GENOMIC DNA]</scope>
    <source>
        <strain evidence="4 5">NBRC 13444</strain>
    </source>
</reference>
<dbReference type="Pfam" id="PF05532">
    <property type="entry name" value="CsbD"/>
    <property type="match status" value="1"/>
</dbReference>
<evidence type="ECO:0000259" key="3">
    <source>
        <dbReference type="Pfam" id="PF05532"/>
    </source>
</evidence>
<feature type="region of interest" description="Disordered" evidence="2">
    <location>
        <begin position="25"/>
        <end position="57"/>
    </location>
</feature>
<sequence length="57" mass="6075">MSATEKVKAKVEQLAGTVKKETGRAVGNDQTAAEGTADKVKGNLREAKEKVRGAFRD</sequence>
<comment type="caution">
    <text evidence="4">The sequence shown here is derived from an EMBL/GenBank/DDBJ whole genome shotgun (WGS) entry which is preliminary data.</text>
</comment>
<dbReference type="GeneID" id="95619687"/>
<dbReference type="AlphaFoldDB" id="A0A7U9KQG1"/>
<accession>A0A7U9KQG1</accession>
<dbReference type="InterPro" id="IPR036629">
    <property type="entry name" value="YjbJ_sf"/>
</dbReference>
<dbReference type="RefSeq" id="WP_125043472.1">
    <property type="nucleotide sequence ID" value="NZ_BHZC01000001.1"/>
</dbReference>